<feature type="region of interest" description="Disordered" evidence="1">
    <location>
        <begin position="209"/>
        <end position="270"/>
    </location>
</feature>
<name>A0A2M4A5H9_9DIPT</name>
<accession>A0A2M4A5H9</accession>
<feature type="transmembrane region" description="Helical" evidence="2">
    <location>
        <begin position="106"/>
        <end position="129"/>
    </location>
</feature>
<protein>
    <submittedName>
        <fullName evidence="3">Putative aryl-hydrocarbon receptor nuclear translocator</fullName>
    </submittedName>
</protein>
<proteinExistence type="predicted"/>
<evidence type="ECO:0000313" key="3">
    <source>
        <dbReference type="EMBL" id="MBW36066.1"/>
    </source>
</evidence>
<keyword evidence="2" id="KW-1133">Transmembrane helix</keyword>
<evidence type="ECO:0000256" key="1">
    <source>
        <dbReference type="SAM" id="MobiDB-lite"/>
    </source>
</evidence>
<reference evidence="3" key="1">
    <citation type="submission" date="2018-01" db="EMBL/GenBank/DDBJ databases">
        <title>An insight into the sialome of Amazonian anophelines.</title>
        <authorList>
            <person name="Ribeiro J.M."/>
            <person name="Scarpassa V."/>
            <person name="Calvo E."/>
        </authorList>
    </citation>
    <scope>NUCLEOTIDE SEQUENCE</scope>
    <source>
        <tissue evidence="3">Salivary glands</tissue>
    </source>
</reference>
<sequence>MAGLATTAILAHNCEIDMTDSKEAYGLYLFYFRSEDCKPIDLGILGITVPSNIPLRIPETSDAVERTYIFALVSVALHGALAISTVLMFGTMCISCMGRGCVVFGFYPWILTMFLVLALDVTGFVTYLIDFINVMDTEGVLELLEIENRQPEVFEVLEQLDSFYYVAPALFMWLAFSKVVVFWFMFVVFQMVIISLSMRMWRENKPAPPYNRTQAMQPRQVVHPSSPPQELEDSHQEPTRYQDQAPQLQQQQQHFQQPQQQFASFQQPPQVQAAHQPIYPVIPPPNQLQLHQHHLEQQSVRSEPLHNDDSPPYESNAPPPLQPKPTVDPYTDKRFSYLPGQPAPFSYLAGPPPGSSPRSSVTAPPPEVRNQLPWSYFPAPDDKKLAGRSRVTSTLTEAKEFPGGDKPLPTVKVSSIADDRSSVTTDEGKWSGPEYKY</sequence>
<keyword evidence="2" id="KW-0472">Membrane</keyword>
<dbReference type="EMBL" id="GGFK01002745">
    <property type="protein sequence ID" value="MBW36066.1"/>
    <property type="molecule type" value="Transcribed_RNA"/>
</dbReference>
<evidence type="ECO:0000256" key="2">
    <source>
        <dbReference type="SAM" id="Phobius"/>
    </source>
</evidence>
<keyword evidence="3" id="KW-0675">Receptor</keyword>
<dbReference type="AlphaFoldDB" id="A0A2M4A5H9"/>
<feature type="compositionally biased region" description="Basic and acidic residues" evidence="1">
    <location>
        <begin position="417"/>
        <end position="437"/>
    </location>
</feature>
<keyword evidence="2" id="KW-0812">Transmembrane</keyword>
<feature type="transmembrane region" description="Helical" evidence="2">
    <location>
        <begin position="68"/>
        <end position="94"/>
    </location>
</feature>
<feature type="region of interest" description="Disordered" evidence="1">
    <location>
        <begin position="293"/>
        <end position="437"/>
    </location>
</feature>
<organism evidence="3">
    <name type="scientific">Anopheles triannulatus</name>
    <dbReference type="NCBI Taxonomy" id="58253"/>
    <lineage>
        <taxon>Eukaryota</taxon>
        <taxon>Metazoa</taxon>
        <taxon>Ecdysozoa</taxon>
        <taxon>Arthropoda</taxon>
        <taxon>Hexapoda</taxon>
        <taxon>Insecta</taxon>
        <taxon>Pterygota</taxon>
        <taxon>Neoptera</taxon>
        <taxon>Endopterygota</taxon>
        <taxon>Diptera</taxon>
        <taxon>Nematocera</taxon>
        <taxon>Culicoidea</taxon>
        <taxon>Culicidae</taxon>
        <taxon>Anophelinae</taxon>
        <taxon>Anopheles</taxon>
    </lineage>
</organism>
<feature type="transmembrane region" description="Helical" evidence="2">
    <location>
        <begin position="170"/>
        <end position="196"/>
    </location>
</feature>
<feature type="compositionally biased region" description="Low complexity" evidence="1">
    <location>
        <begin position="242"/>
        <end position="270"/>
    </location>
</feature>